<dbReference type="SUPFAM" id="SSF52172">
    <property type="entry name" value="CheY-like"/>
    <property type="match status" value="1"/>
</dbReference>
<organism evidence="4 5">
    <name type="scientific">Phyllobacterium trifolii</name>
    <dbReference type="NCBI Taxonomy" id="300193"/>
    <lineage>
        <taxon>Bacteria</taxon>
        <taxon>Pseudomonadati</taxon>
        <taxon>Pseudomonadota</taxon>
        <taxon>Alphaproteobacteria</taxon>
        <taxon>Hyphomicrobiales</taxon>
        <taxon>Phyllobacteriaceae</taxon>
        <taxon>Phyllobacterium</taxon>
    </lineage>
</organism>
<accession>A0A839UEK2</accession>
<keyword evidence="5" id="KW-1185">Reference proteome</keyword>
<name>A0A839UEK2_9HYPH</name>
<dbReference type="PROSITE" id="PS50110">
    <property type="entry name" value="RESPONSE_REGULATORY"/>
    <property type="match status" value="1"/>
</dbReference>
<feature type="modified residue" description="4-aspartylphosphate" evidence="2">
    <location>
        <position position="73"/>
    </location>
</feature>
<keyword evidence="1 2" id="KW-0597">Phosphoprotein</keyword>
<evidence type="ECO:0000256" key="1">
    <source>
        <dbReference type="ARBA" id="ARBA00022553"/>
    </source>
</evidence>
<protein>
    <submittedName>
        <fullName evidence="4">FixJ family two-component response regulator</fullName>
    </submittedName>
</protein>
<evidence type="ECO:0000256" key="2">
    <source>
        <dbReference type="PROSITE-ProRule" id="PRU00169"/>
    </source>
</evidence>
<evidence type="ECO:0000313" key="5">
    <source>
        <dbReference type="Proteomes" id="UP000554520"/>
    </source>
</evidence>
<dbReference type="InterPro" id="IPR011006">
    <property type="entry name" value="CheY-like_superfamily"/>
</dbReference>
<dbReference type="RefSeq" id="WP_376772192.1">
    <property type="nucleotide sequence ID" value="NZ_JACHXN010000019.1"/>
</dbReference>
<gene>
    <name evidence="4" type="ORF">FHS21_004822</name>
</gene>
<reference evidence="4 5" key="1">
    <citation type="submission" date="2020-08" db="EMBL/GenBank/DDBJ databases">
        <title>Genomic Encyclopedia of Type Strains, Phase III (KMG-III): the genomes of soil and plant-associated and newly described type strains.</title>
        <authorList>
            <person name="Whitman W."/>
        </authorList>
    </citation>
    <scope>NUCLEOTIDE SEQUENCE [LARGE SCALE GENOMIC DNA]</scope>
    <source>
        <strain evidence="4 5">CECT 7015</strain>
    </source>
</reference>
<dbReference type="InterPro" id="IPR050595">
    <property type="entry name" value="Bact_response_regulator"/>
</dbReference>
<dbReference type="Proteomes" id="UP000554520">
    <property type="component" value="Unassembled WGS sequence"/>
</dbReference>
<feature type="domain" description="Response regulatory" evidence="3">
    <location>
        <begin position="24"/>
        <end position="138"/>
    </location>
</feature>
<dbReference type="GO" id="GO:0000160">
    <property type="term" value="P:phosphorelay signal transduction system"/>
    <property type="evidence" value="ECO:0007669"/>
    <property type="project" value="InterPro"/>
</dbReference>
<dbReference type="InterPro" id="IPR001789">
    <property type="entry name" value="Sig_transdc_resp-reg_receiver"/>
</dbReference>
<evidence type="ECO:0000259" key="3">
    <source>
        <dbReference type="PROSITE" id="PS50110"/>
    </source>
</evidence>
<dbReference type="Pfam" id="PF00072">
    <property type="entry name" value="Response_reg"/>
    <property type="match status" value="1"/>
</dbReference>
<evidence type="ECO:0000313" key="4">
    <source>
        <dbReference type="EMBL" id="MBB3148375.1"/>
    </source>
</evidence>
<sequence>MAKKVKRVSRQKDAVDMTSRAASIIAVVDDDAHVLESMGELLEAVGHTVHAYPSPQFLLASKVLQSLDCLITDIGLPEIDGFELCRRTRIERPDLPVIFITARDHVADQQRADAQGHYGLFRKPFYAAALLAAVDRALLSRKQR</sequence>
<dbReference type="Gene3D" id="3.40.50.2300">
    <property type="match status" value="1"/>
</dbReference>
<dbReference type="SMART" id="SM00448">
    <property type="entry name" value="REC"/>
    <property type="match status" value="1"/>
</dbReference>
<dbReference type="AlphaFoldDB" id="A0A839UEK2"/>
<dbReference type="PANTHER" id="PTHR44591">
    <property type="entry name" value="STRESS RESPONSE REGULATOR PROTEIN 1"/>
    <property type="match status" value="1"/>
</dbReference>
<dbReference type="PANTHER" id="PTHR44591:SF25">
    <property type="entry name" value="CHEMOTAXIS TWO-COMPONENT RESPONSE REGULATOR"/>
    <property type="match status" value="1"/>
</dbReference>
<dbReference type="EMBL" id="JACHXN010000019">
    <property type="protein sequence ID" value="MBB3148375.1"/>
    <property type="molecule type" value="Genomic_DNA"/>
</dbReference>
<comment type="caution">
    <text evidence="4">The sequence shown here is derived from an EMBL/GenBank/DDBJ whole genome shotgun (WGS) entry which is preliminary data.</text>
</comment>
<proteinExistence type="predicted"/>